<dbReference type="Proteomes" id="UP000573697">
    <property type="component" value="Unassembled WGS sequence"/>
</dbReference>
<feature type="region of interest" description="Disordered" evidence="1">
    <location>
        <begin position="90"/>
        <end position="126"/>
    </location>
</feature>
<dbReference type="InterPro" id="IPR032680">
    <property type="entry name" value="SUN1_N"/>
</dbReference>
<dbReference type="EMBL" id="VYXF01006257">
    <property type="protein sequence ID" value="NWS29991.1"/>
    <property type="molecule type" value="Genomic_DNA"/>
</dbReference>
<reference evidence="4 5" key="1">
    <citation type="submission" date="2019-09" db="EMBL/GenBank/DDBJ databases">
        <title>Bird 10,000 Genomes (B10K) Project - Family phase.</title>
        <authorList>
            <person name="Zhang G."/>
        </authorList>
    </citation>
    <scope>NUCLEOTIDE SEQUENCE [LARGE SCALE GENOMIC DNA]</scope>
    <source>
        <strain evidence="4">B10K-DU-001-66</strain>
        <tissue evidence="4">Muscle</tissue>
    </source>
</reference>
<keyword evidence="2" id="KW-0812">Transmembrane</keyword>
<comment type="caution">
    <text evidence="4">The sequence shown here is derived from an EMBL/GenBank/DDBJ whole genome shotgun (WGS) entry which is preliminary data.</text>
</comment>
<gene>
    <name evidence="4" type="primary">Sun1_1</name>
    <name evidence="4" type="ORF">POLCAE_R06026</name>
</gene>
<evidence type="ECO:0000259" key="3">
    <source>
        <dbReference type="Pfam" id="PF09387"/>
    </source>
</evidence>
<feature type="non-terminal residue" evidence="4">
    <location>
        <position position="1"/>
    </location>
</feature>
<organism evidence="4 5">
    <name type="scientific">Polioptila caerulea</name>
    <name type="common">Blue-grey gnatcatcher</name>
    <dbReference type="NCBI Taxonomy" id="66707"/>
    <lineage>
        <taxon>Eukaryota</taxon>
        <taxon>Metazoa</taxon>
        <taxon>Chordata</taxon>
        <taxon>Craniata</taxon>
        <taxon>Vertebrata</taxon>
        <taxon>Euteleostomi</taxon>
        <taxon>Archelosauria</taxon>
        <taxon>Archosauria</taxon>
        <taxon>Dinosauria</taxon>
        <taxon>Saurischia</taxon>
        <taxon>Theropoda</taxon>
        <taxon>Coelurosauria</taxon>
        <taxon>Aves</taxon>
        <taxon>Neognathae</taxon>
        <taxon>Neoaves</taxon>
        <taxon>Telluraves</taxon>
        <taxon>Australaves</taxon>
        <taxon>Passeriformes</taxon>
        <taxon>Certhiidae</taxon>
        <taxon>Polioptilinae</taxon>
        <taxon>Polioptila</taxon>
    </lineage>
</organism>
<feature type="non-terminal residue" evidence="4">
    <location>
        <position position="285"/>
    </location>
</feature>
<feature type="compositionally biased region" description="Low complexity" evidence="1">
    <location>
        <begin position="114"/>
        <end position="126"/>
    </location>
</feature>
<keyword evidence="5" id="KW-1185">Reference proteome</keyword>
<feature type="region of interest" description="Disordered" evidence="1">
    <location>
        <begin position="62"/>
        <end position="81"/>
    </location>
</feature>
<protein>
    <submittedName>
        <fullName evidence="4">SUN1 protein</fullName>
    </submittedName>
</protein>
<evidence type="ECO:0000256" key="1">
    <source>
        <dbReference type="SAM" id="MobiDB-lite"/>
    </source>
</evidence>
<evidence type="ECO:0000256" key="2">
    <source>
        <dbReference type="SAM" id="Phobius"/>
    </source>
</evidence>
<keyword evidence="2" id="KW-0472">Membrane</keyword>
<name>A0A7K5EBG4_POLCE</name>
<evidence type="ECO:0000313" key="4">
    <source>
        <dbReference type="EMBL" id="NWS29991.1"/>
    </source>
</evidence>
<sequence length="285" mass="31993">MDFSRLHTYTPPQCLPENTGYTYALSSSYSSSALDFETENKIDPVFDSPRMSRRSLRLAAAGYSRSDDGQSDSLHDSSYAGNMSFRDQSKVVKQRRSMNKQSGSGRHVPRKNLSSSSIFSQSSFNSHASDTSMISTILDESLIREQTEVDHFWVQVFLIFGTNFFFFFFFPLAGLDEEGDPKGSDTTLLQGNGDIAAAELQPALNGYTCSDCSMLSERKEVLTAYSPSHVPSSRIYTRDRSQKHASRGTYFYMSKILRSVKNTAASFASLLVQLFQMVWLKLGYE</sequence>
<dbReference type="AlphaFoldDB" id="A0A7K5EBG4"/>
<feature type="domain" description="SUN" evidence="3">
    <location>
        <begin position="68"/>
        <end position="244"/>
    </location>
</feature>
<keyword evidence="2" id="KW-1133">Transmembrane helix</keyword>
<dbReference type="Pfam" id="PF09387">
    <property type="entry name" value="MRP"/>
    <property type="match status" value="1"/>
</dbReference>
<proteinExistence type="predicted"/>
<accession>A0A7K5EBG4</accession>
<feature type="transmembrane region" description="Helical" evidence="2">
    <location>
        <begin position="152"/>
        <end position="173"/>
    </location>
</feature>
<evidence type="ECO:0000313" key="5">
    <source>
        <dbReference type="Proteomes" id="UP000573697"/>
    </source>
</evidence>